<dbReference type="Gene3D" id="2.80.10.50">
    <property type="match status" value="1"/>
</dbReference>
<name>A0A8H5IJX7_9HYPO</name>
<feature type="coiled-coil region" evidence="1">
    <location>
        <begin position="240"/>
        <end position="320"/>
    </location>
</feature>
<protein>
    <submittedName>
        <fullName evidence="3">Uncharacterized protein</fullName>
    </submittedName>
</protein>
<keyword evidence="1" id="KW-0175">Coiled coil</keyword>
<sequence length="1315" mass="146652">MFIYEGRLNWGSSARDETAAIILPSGTMRAGDPVFILSQWSRDSGGNKKAPLSQKITIDKVTKTANGNDTFTVKPGYYRWNMTSRDNYDKLDFVLSTDTTTSTSHMEFKRVWKPANPQSKETGKIWVSKLNWPVMADNEFCLFIAPEGFGEGKPFLSMWQWTYDKDLKERVPIFRVGKQSIGALDNNSAMFTCQLDSDYLVTCAWEKTTDVLNVFMKRPEGNEEVGEFKLFANTKPHDEAPDCKDEVAELKRKIKELTDDLAADKAKTANLTAQLAQAQTACQAEKTQKDNEIKRLKDKVSQLESDKTDLQTKLNQALRSKDDIGQKDAKIAEQASHIAELEKKLQIRPELLFRTWFRSLITHGYDNVKEYLLQTTNAGNYEGKPPVSISSNEAVVLMNAFNGYIIWSKGHQRNAQASKHDLSDPAAHWVLEGIKRDSPSMNNKIKIRNVKDGTYLDVKNAHAADETAIITHTDGQVNDGKGIFAYVHVTDFHSLESVENELHSFFNIMAAFGKLQAALAAATNEVTVTAANINFDFTLVKYEAPKEFRPLEGYLTTTRKQDAETGKSHVVARRLGALFSGICPESPNLFRAYGARVSEISKTATQKESQEYSKSIFASYVGVDATSIWAAATSSTTAIHVHLLACMLAEFWDASEATSIWAELVAERRQEIARRLEQGEALHFGLASAAAQQEITRDQLASWDASARAWIQTGKSVMSKNDAQLRLILKNVYFDINPSEALFRSVIDAWKLAVETTEKLILGIPQEAQNGAAILGLSAWHIYPDIHVYGNNNVKVTMNDELVGAGGILSLASCPPQRTESRGVYWSLCLSHLTFYGPPVKRNQSLEKDPRRVTFDHLLHATVGAILSRWRVHSSDLVDGIKILIAILDSIAVANRSFHLIMALFSNAARQCLDDEQAWSYMLYGKRRSGFIKDPNLQVTGHIKAFFGMSDITSLLSCIPKLEDRISLLQRQAKRIDLSDQEVIMFDLPSFTTHEVGSGHTHSNTRPKRRKTPSKRVNYDIIGTQLFRGKGKNAVVFDFWIGDSSSTAIYKKQVENSLQIEPPTTTLDDILAHLICGYDIHHSAIPSRIMGLSFEDSIIVPTSLVHDPGEKVSHLTRILGNIGRPGLTLLIAPANPILAPLDEGVWRIANLNRFNGKAEDMLSTTSLHLSFTDWSQPLSSGGASGTRDVQCSLIEAVVSIKDSGQWVGDVDILKALESDMIHLARLDPICSHACGSLPRNHMHSIECWDELRDCPEEQLVIRASGNWVARLAAVSYLAQKMNTKGMRSSRIFICPDNVCWACREAESNMDDIFIY</sequence>
<organism evidence="3 4">
    <name type="scientific">Fusarium mexicanum</name>
    <dbReference type="NCBI Taxonomy" id="751941"/>
    <lineage>
        <taxon>Eukaryota</taxon>
        <taxon>Fungi</taxon>
        <taxon>Dikarya</taxon>
        <taxon>Ascomycota</taxon>
        <taxon>Pezizomycotina</taxon>
        <taxon>Sordariomycetes</taxon>
        <taxon>Hypocreomycetidae</taxon>
        <taxon>Hypocreales</taxon>
        <taxon>Nectriaceae</taxon>
        <taxon>Fusarium</taxon>
        <taxon>Fusarium fujikuroi species complex</taxon>
    </lineage>
</organism>
<evidence type="ECO:0000313" key="3">
    <source>
        <dbReference type="EMBL" id="KAF5538560.1"/>
    </source>
</evidence>
<gene>
    <name evidence="3" type="ORF">FMEXI_9331</name>
</gene>
<evidence type="ECO:0000256" key="2">
    <source>
        <dbReference type="SAM" id="MobiDB-lite"/>
    </source>
</evidence>
<dbReference type="Gene3D" id="1.10.287.1490">
    <property type="match status" value="1"/>
</dbReference>
<dbReference type="EMBL" id="JAAOAM010000217">
    <property type="protein sequence ID" value="KAF5538560.1"/>
    <property type="molecule type" value="Genomic_DNA"/>
</dbReference>
<keyword evidence="4" id="KW-1185">Reference proteome</keyword>
<reference evidence="3 4" key="1">
    <citation type="submission" date="2020-05" db="EMBL/GenBank/DDBJ databases">
        <title>Identification and distribution of gene clusters putatively required for synthesis of sphingolipid metabolism inhibitors in phylogenetically diverse species of the filamentous fungus Fusarium.</title>
        <authorList>
            <person name="Kim H.-S."/>
            <person name="Busman M."/>
            <person name="Brown D.W."/>
            <person name="Divon H."/>
            <person name="Uhlig S."/>
            <person name="Proctor R.H."/>
        </authorList>
    </citation>
    <scope>NUCLEOTIDE SEQUENCE [LARGE SCALE GENOMIC DNA]</scope>
    <source>
        <strain evidence="3 4">NRRL 53147</strain>
    </source>
</reference>
<feature type="compositionally biased region" description="Basic residues" evidence="2">
    <location>
        <begin position="1003"/>
        <end position="1014"/>
    </location>
</feature>
<evidence type="ECO:0000313" key="4">
    <source>
        <dbReference type="Proteomes" id="UP000522262"/>
    </source>
</evidence>
<feature type="region of interest" description="Disordered" evidence="2">
    <location>
        <begin position="995"/>
        <end position="1014"/>
    </location>
</feature>
<dbReference type="Proteomes" id="UP000522262">
    <property type="component" value="Unassembled WGS sequence"/>
</dbReference>
<accession>A0A8H5IJX7</accession>
<evidence type="ECO:0000256" key="1">
    <source>
        <dbReference type="SAM" id="Coils"/>
    </source>
</evidence>
<comment type="caution">
    <text evidence="3">The sequence shown here is derived from an EMBL/GenBank/DDBJ whole genome shotgun (WGS) entry which is preliminary data.</text>
</comment>
<proteinExistence type="predicted"/>